<dbReference type="InterPro" id="IPR035906">
    <property type="entry name" value="MetI-like_sf"/>
</dbReference>
<organism evidence="10 11">
    <name type="scientific">Promicromonospora vindobonensis</name>
    <dbReference type="NCBI Taxonomy" id="195748"/>
    <lineage>
        <taxon>Bacteria</taxon>
        <taxon>Bacillati</taxon>
        <taxon>Actinomycetota</taxon>
        <taxon>Actinomycetes</taxon>
        <taxon>Micrococcales</taxon>
        <taxon>Promicromonosporaceae</taxon>
        <taxon>Promicromonospora</taxon>
    </lineage>
</organism>
<evidence type="ECO:0000313" key="10">
    <source>
        <dbReference type="EMBL" id="MFD2793221.1"/>
    </source>
</evidence>
<evidence type="ECO:0000259" key="9">
    <source>
        <dbReference type="PROSITE" id="PS50928"/>
    </source>
</evidence>
<dbReference type="InterPro" id="IPR051393">
    <property type="entry name" value="ABC_transporter_permease"/>
</dbReference>
<feature type="domain" description="ABC transmembrane type-1" evidence="9">
    <location>
        <begin position="91"/>
        <end position="301"/>
    </location>
</feature>
<keyword evidence="5 7" id="KW-1133">Transmembrane helix</keyword>
<dbReference type="InterPro" id="IPR000515">
    <property type="entry name" value="MetI-like"/>
</dbReference>
<feature type="transmembrane region" description="Helical" evidence="7">
    <location>
        <begin position="177"/>
        <end position="199"/>
    </location>
</feature>
<dbReference type="PANTHER" id="PTHR30193:SF37">
    <property type="entry name" value="INNER MEMBRANE ABC TRANSPORTER PERMEASE PROTEIN YCJO"/>
    <property type="match status" value="1"/>
</dbReference>
<keyword evidence="6 7" id="KW-0472">Membrane</keyword>
<evidence type="ECO:0000256" key="4">
    <source>
        <dbReference type="ARBA" id="ARBA00022692"/>
    </source>
</evidence>
<keyword evidence="4 7" id="KW-0812">Transmembrane</keyword>
<dbReference type="PROSITE" id="PS50928">
    <property type="entry name" value="ABC_TM1"/>
    <property type="match status" value="1"/>
</dbReference>
<accession>A0ABW5VQ80</accession>
<comment type="subcellular location">
    <subcellularLocation>
        <location evidence="1 7">Cell membrane</location>
        <topology evidence="1 7">Multi-pass membrane protein</topology>
    </subcellularLocation>
</comment>
<evidence type="ECO:0000256" key="1">
    <source>
        <dbReference type="ARBA" id="ARBA00004651"/>
    </source>
</evidence>
<evidence type="ECO:0000256" key="2">
    <source>
        <dbReference type="ARBA" id="ARBA00022448"/>
    </source>
</evidence>
<comment type="similarity">
    <text evidence="7">Belongs to the binding-protein-dependent transport system permease family.</text>
</comment>
<feature type="transmembrane region" description="Helical" evidence="7">
    <location>
        <begin position="220"/>
        <end position="242"/>
    </location>
</feature>
<feature type="transmembrane region" description="Helical" evidence="7">
    <location>
        <begin position="127"/>
        <end position="147"/>
    </location>
</feature>
<comment type="caution">
    <text evidence="10">The sequence shown here is derived from an EMBL/GenBank/DDBJ whole genome shotgun (WGS) entry which is preliminary data.</text>
</comment>
<dbReference type="SUPFAM" id="SSF160964">
    <property type="entry name" value="MalF N-terminal region-like"/>
    <property type="match status" value="1"/>
</dbReference>
<feature type="region of interest" description="Disordered" evidence="8">
    <location>
        <begin position="1"/>
        <end position="28"/>
    </location>
</feature>
<protein>
    <submittedName>
        <fullName evidence="10">Carbohydrate ABC transporter permease</fullName>
    </submittedName>
</protein>
<dbReference type="RefSeq" id="WP_377181197.1">
    <property type="nucleotide sequence ID" value="NZ_JBHUOG010000001.1"/>
</dbReference>
<feature type="transmembrane region" description="Helical" evidence="7">
    <location>
        <begin position="280"/>
        <end position="302"/>
    </location>
</feature>
<dbReference type="Proteomes" id="UP001597479">
    <property type="component" value="Unassembled WGS sequence"/>
</dbReference>
<evidence type="ECO:0000256" key="7">
    <source>
        <dbReference type="RuleBase" id="RU363032"/>
    </source>
</evidence>
<dbReference type="PANTHER" id="PTHR30193">
    <property type="entry name" value="ABC TRANSPORTER PERMEASE PROTEIN"/>
    <property type="match status" value="1"/>
</dbReference>
<feature type="transmembrane region" description="Helical" evidence="7">
    <location>
        <begin position="33"/>
        <end position="56"/>
    </location>
</feature>
<dbReference type="EMBL" id="JBHUOG010000001">
    <property type="protein sequence ID" value="MFD2793221.1"/>
    <property type="molecule type" value="Genomic_DNA"/>
</dbReference>
<evidence type="ECO:0000313" key="11">
    <source>
        <dbReference type="Proteomes" id="UP001597479"/>
    </source>
</evidence>
<evidence type="ECO:0000256" key="8">
    <source>
        <dbReference type="SAM" id="MobiDB-lite"/>
    </source>
</evidence>
<dbReference type="Pfam" id="PF00528">
    <property type="entry name" value="BPD_transp_1"/>
    <property type="match status" value="1"/>
</dbReference>
<keyword evidence="11" id="KW-1185">Reference proteome</keyword>
<keyword evidence="3" id="KW-1003">Cell membrane</keyword>
<evidence type="ECO:0000256" key="6">
    <source>
        <dbReference type="ARBA" id="ARBA00023136"/>
    </source>
</evidence>
<evidence type="ECO:0000256" key="5">
    <source>
        <dbReference type="ARBA" id="ARBA00022989"/>
    </source>
</evidence>
<feature type="transmembrane region" description="Helical" evidence="7">
    <location>
        <begin position="95"/>
        <end position="115"/>
    </location>
</feature>
<sequence length="312" mass="33274">MSVSVSPAPAADRPTLAETTPPAPHDRPLKDRLTASVFIGPATVFVGVVLLLPMVWTVATSFTRYNGVTMHWAGLSNYTRLFTDPGFGQSLLNTLMWSVGSLVLPVALGLLIAVVTQGSRLGTITRVAVIIPYALSGTATGVIYNFMLRSDGAVNQVLGTVGLDPVDWLLHWPLNTVTMIVASTWQATGINVVLFMVGLQTVPRETVEAARLDGASGGQLFWRVVFPQMASSTIVVVGMALANSLKTFDLVWLLTSGGPGTASETLALTMYRQTFLLSRYGLGAATAVVLAVIVVAASWLYLRRSLRPEPTS</sequence>
<dbReference type="Gene3D" id="1.10.3720.10">
    <property type="entry name" value="MetI-like"/>
    <property type="match status" value="1"/>
</dbReference>
<dbReference type="CDD" id="cd06261">
    <property type="entry name" value="TM_PBP2"/>
    <property type="match status" value="1"/>
</dbReference>
<name>A0ABW5VQ80_9MICO</name>
<proteinExistence type="inferred from homology"/>
<evidence type="ECO:0000256" key="3">
    <source>
        <dbReference type="ARBA" id="ARBA00022475"/>
    </source>
</evidence>
<reference evidence="11" key="1">
    <citation type="journal article" date="2019" name="Int. J. Syst. Evol. Microbiol.">
        <title>The Global Catalogue of Microorganisms (GCM) 10K type strain sequencing project: providing services to taxonomists for standard genome sequencing and annotation.</title>
        <authorList>
            <consortium name="The Broad Institute Genomics Platform"/>
            <consortium name="The Broad Institute Genome Sequencing Center for Infectious Disease"/>
            <person name="Wu L."/>
            <person name="Ma J."/>
        </authorList>
    </citation>
    <scope>NUCLEOTIDE SEQUENCE [LARGE SCALE GENOMIC DNA]</scope>
    <source>
        <strain evidence="11">CCM 7044</strain>
    </source>
</reference>
<keyword evidence="2 7" id="KW-0813">Transport</keyword>
<dbReference type="SUPFAM" id="SSF161098">
    <property type="entry name" value="MetI-like"/>
    <property type="match status" value="1"/>
</dbReference>
<gene>
    <name evidence="10" type="ORF">ACFS27_06640</name>
</gene>